<dbReference type="InterPro" id="IPR007863">
    <property type="entry name" value="Peptidase_M16_C"/>
</dbReference>
<name>A0A2J6PNT0_9HELO</name>
<feature type="domain" description="Peptidase M16 N-terminal" evidence="1">
    <location>
        <begin position="121"/>
        <end position="204"/>
    </location>
</feature>
<organism evidence="3 4">
    <name type="scientific">Hyaloscypha hepaticicola</name>
    <dbReference type="NCBI Taxonomy" id="2082293"/>
    <lineage>
        <taxon>Eukaryota</taxon>
        <taxon>Fungi</taxon>
        <taxon>Dikarya</taxon>
        <taxon>Ascomycota</taxon>
        <taxon>Pezizomycotina</taxon>
        <taxon>Leotiomycetes</taxon>
        <taxon>Helotiales</taxon>
        <taxon>Hyaloscyphaceae</taxon>
        <taxon>Hyaloscypha</taxon>
    </lineage>
</organism>
<keyword evidence="3" id="KW-0645">Protease</keyword>
<dbReference type="GO" id="GO:0006508">
    <property type="term" value="P:proteolysis"/>
    <property type="evidence" value="ECO:0007669"/>
    <property type="project" value="UniProtKB-KW"/>
</dbReference>
<dbReference type="Pfam" id="PF00675">
    <property type="entry name" value="Peptidase_M16"/>
    <property type="match status" value="1"/>
</dbReference>
<evidence type="ECO:0000259" key="1">
    <source>
        <dbReference type="Pfam" id="PF00675"/>
    </source>
</evidence>
<dbReference type="FunFam" id="3.30.830.10:FF:000042">
    <property type="entry name" value="Zinc metalloprotease, putative"/>
    <property type="match status" value="1"/>
</dbReference>
<dbReference type="PANTHER" id="PTHR43016">
    <property type="entry name" value="PRESEQUENCE PROTEASE"/>
    <property type="match status" value="1"/>
</dbReference>
<gene>
    <name evidence="3" type="ORF">NA56DRAFT_608514</name>
</gene>
<dbReference type="FunFam" id="3.30.830.10:FF:000036">
    <property type="entry name" value="Putative zinc metalloprotease"/>
    <property type="match status" value="1"/>
</dbReference>
<evidence type="ECO:0000259" key="2">
    <source>
        <dbReference type="Pfam" id="PF05193"/>
    </source>
</evidence>
<dbReference type="PANTHER" id="PTHR43016:SF16">
    <property type="entry name" value="METALLOPROTEASE, PUTATIVE (AFU_ORTHOLOGUE AFUA_4G07610)-RELATED"/>
    <property type="match status" value="1"/>
</dbReference>
<dbReference type="OrthoDB" id="4953at2759"/>
<dbReference type="Gene3D" id="3.30.830.10">
    <property type="entry name" value="Metalloenzyme, LuxS/M16 peptidase-like"/>
    <property type="match status" value="4"/>
</dbReference>
<dbReference type="GO" id="GO:0008237">
    <property type="term" value="F:metallopeptidase activity"/>
    <property type="evidence" value="ECO:0007669"/>
    <property type="project" value="UniProtKB-KW"/>
</dbReference>
<dbReference type="GO" id="GO:0046872">
    <property type="term" value="F:metal ion binding"/>
    <property type="evidence" value="ECO:0007669"/>
    <property type="project" value="InterPro"/>
</dbReference>
<dbReference type="FunFam" id="3.30.830.10:FF:000015">
    <property type="entry name" value="Putative zinc metalloprotease"/>
    <property type="match status" value="1"/>
</dbReference>
<feature type="domain" description="Peptidase M16 C-terminal" evidence="2">
    <location>
        <begin position="258"/>
        <end position="436"/>
    </location>
</feature>
<evidence type="ECO:0000313" key="3">
    <source>
        <dbReference type="EMBL" id="PMD15692.1"/>
    </source>
</evidence>
<proteinExistence type="predicted"/>
<keyword evidence="3" id="KW-0378">Hydrolase</keyword>
<dbReference type="SUPFAM" id="SSF63411">
    <property type="entry name" value="LuxS/MPP-like metallohydrolase"/>
    <property type="match status" value="4"/>
</dbReference>
<dbReference type="AlphaFoldDB" id="A0A2J6PNT0"/>
<keyword evidence="3" id="KW-0482">Metalloprotease</keyword>
<reference evidence="3 4" key="1">
    <citation type="submission" date="2016-05" db="EMBL/GenBank/DDBJ databases">
        <title>A degradative enzymes factory behind the ericoid mycorrhizal symbiosis.</title>
        <authorList>
            <consortium name="DOE Joint Genome Institute"/>
            <person name="Martino E."/>
            <person name="Morin E."/>
            <person name="Grelet G."/>
            <person name="Kuo A."/>
            <person name="Kohler A."/>
            <person name="Daghino S."/>
            <person name="Barry K."/>
            <person name="Choi C."/>
            <person name="Cichocki N."/>
            <person name="Clum A."/>
            <person name="Copeland A."/>
            <person name="Hainaut M."/>
            <person name="Haridas S."/>
            <person name="Labutti K."/>
            <person name="Lindquist E."/>
            <person name="Lipzen A."/>
            <person name="Khouja H.-R."/>
            <person name="Murat C."/>
            <person name="Ohm R."/>
            <person name="Olson A."/>
            <person name="Spatafora J."/>
            <person name="Veneault-Fourrey C."/>
            <person name="Henrissat B."/>
            <person name="Grigoriev I."/>
            <person name="Martin F."/>
            <person name="Perotto S."/>
        </authorList>
    </citation>
    <scope>NUCLEOTIDE SEQUENCE [LARGE SCALE GENOMIC DNA]</scope>
    <source>
        <strain evidence="3 4">UAMH 7357</strain>
    </source>
</reference>
<dbReference type="Proteomes" id="UP000235672">
    <property type="component" value="Unassembled WGS sequence"/>
</dbReference>
<protein>
    <submittedName>
        <fullName evidence="3">Zinc metalloprotease-like protein</fullName>
    </submittedName>
</protein>
<dbReference type="InterPro" id="IPR011765">
    <property type="entry name" value="Pept_M16_N"/>
</dbReference>
<dbReference type="EMBL" id="KZ613511">
    <property type="protein sequence ID" value="PMD15692.1"/>
    <property type="molecule type" value="Genomic_DNA"/>
</dbReference>
<evidence type="ECO:0000313" key="4">
    <source>
        <dbReference type="Proteomes" id="UP000235672"/>
    </source>
</evidence>
<dbReference type="Pfam" id="PF05193">
    <property type="entry name" value="Peptidase_M16_C"/>
    <property type="match status" value="1"/>
</dbReference>
<accession>A0A2J6PNT0</accession>
<sequence>MAGYASIRRLAIAALVALLAAIFYQATTLQWSIKFPYLEKFRSVYPAYLEQLFPEQFSISTMPSQKSSYFRTIQKFKADYSPASFSQYVSDRTGMHVVVVDQKGPKVQGYFTLATEIFDDSGSPHTLEHLVFMGSKNYQYKGLLDKLSSRAYSNTNAWTATDHTAYTLDTAGWEGFAQILPVYLEHVILPTLTDEGCYTEVHHIDGEGNDAGVVYSEMQGVQNNGGEIMDLRARRLLYPENVGFRYETGGLMENLRVLTADRIRAFHKEMYQPKNLCLVLVGEVDEDHLLHILDEFEDGILHDIPKPEAPFKRPWIESAQPPAIKETIVESVPFPEEDESMGDILIAMFGPDCNDSLQFAALNVLLTYLAGSSVSVLENTMVEKEELASSIGYWTDSRPNTVIWFQPSGVATEKLAFVEQRLFEILKDVASKPLDMNYMLDCVRRERRQLKFNAESSGSFYANSVISDFLFGKRDGSTLKDIGTIEEYEELEKWTDSQWKDFLRKWISDAPHISLLGTPSKKLAEKTKASEEKRLATRKAELGPEGLAKLAEKLKAAITKNDVEIPDSILRQWPVPGVDSIHFIETTSARSGLAKKLGTPTNEVQKVIDSSKAENPLFLQFEHVPTNFVHITVLLGTSHVATEHRPMLPLFMDNFFNTPIMQNGKKIEFEEVVTRLEQDTISYSMSGGGRAMNDPEGIAIQFQVEPEKYASAVEWIRTMMFDSVFDENRLNAGLAKILADIPEAKRNGNSMMYAVDAMIHLNSDSSVKARCTLIKAVYMKRLKKLLAKEPETVLSRLEALRKSLFTFENMRTLVIANVEKLPNPVEAWQPLIAGLDTSKPLLPLVKMSERLSPDGKEPGKYGAVIIPMPTIDSSFLLSSAKGPTSPTDPVLPALMVAISFLEAVEGPLWVAVRGKGLAYGSGFKRDPDGGFVQFSIYRSPDAYRAFVAAKDVVESYINGDAKFEQSALEGAISGIVVGFVDEQTTMSTAGQFHFVNSVVKGVEDDYNTRILKAVRDVTVDEIKKVMKEVLLPAFTPGFSNVVVTCAPIMEEVSLPVPSSFVPPQCSECCMDIIREILFQNFHSQINSGWETLATSIVLISPSSQVGGFEQQAVFAS</sequence>
<dbReference type="FunFam" id="3.30.830.10:FF:000031">
    <property type="entry name" value="Putative zinc metalloprotease"/>
    <property type="match status" value="1"/>
</dbReference>
<dbReference type="STRING" id="1745343.A0A2J6PNT0"/>
<dbReference type="InterPro" id="IPR011249">
    <property type="entry name" value="Metalloenz_LuxS/M16"/>
</dbReference>
<keyword evidence="4" id="KW-1185">Reference proteome</keyword>